<dbReference type="HOGENOM" id="CLU_102196_0_0_7"/>
<feature type="domain" description="AbiEi antitoxin N-terminal" evidence="1">
    <location>
        <begin position="16"/>
        <end position="62"/>
    </location>
</feature>
<reference evidence="2 3" key="1">
    <citation type="journal article" date="2013" name="Environ. Microbiol.">
        <title>Complete genome, catabolic sub-proteomes and key-metabolites of Desulfobacula toluolica Tol2, a marine, aromatic compound-degrading, sulfate-reducing bacterium.</title>
        <authorList>
            <person name="Wohlbrand L."/>
            <person name="Jacob J.H."/>
            <person name="Kube M."/>
            <person name="Mussmann M."/>
            <person name="Jarling R."/>
            <person name="Beck A."/>
            <person name="Amann R."/>
            <person name="Wilkes H."/>
            <person name="Reinhardt R."/>
            <person name="Rabus R."/>
        </authorList>
    </citation>
    <scope>NUCLEOTIDE SEQUENCE [LARGE SCALE GENOMIC DNA]</scope>
    <source>
        <strain evidence="3">DSM 7467 / Tol2</strain>
    </source>
</reference>
<dbReference type="Proteomes" id="UP000007347">
    <property type="component" value="Chromosome"/>
</dbReference>
<gene>
    <name evidence="2" type="ordered locus">TOL2_C07970</name>
</gene>
<sequence length="179" mass="20767">MKKTEAFTVLRCWDKKGRYVFTKRDLSKLFFKDNSKTFTEGINRLVHEGWLIRACRGIYVNPHAHSFDGYVIERIAVALRRGEYNYVSLESMLSEYGIISQIPIDRLTVMTTGRKGTFNTHYGVIEFTHTKQSVSDILSFIQRIKGRPLPVATRETAWRDLKRVGRNIQMINKAALYVS</sequence>
<proteinExistence type="predicted"/>
<dbReference type="NCBIfam" id="NF047376">
    <property type="entry name" value="TAA_AbiEi"/>
    <property type="match status" value="1"/>
</dbReference>
<dbReference type="KEGG" id="dto:TOL2_C07970"/>
<dbReference type="PATRIC" id="fig|651182.5.peg.956"/>
<organism evidence="2 3">
    <name type="scientific">Desulfobacula toluolica (strain DSM 7467 / Tol2)</name>
    <dbReference type="NCBI Taxonomy" id="651182"/>
    <lineage>
        <taxon>Bacteria</taxon>
        <taxon>Pseudomonadati</taxon>
        <taxon>Thermodesulfobacteriota</taxon>
        <taxon>Desulfobacteria</taxon>
        <taxon>Desulfobacterales</taxon>
        <taxon>Desulfobacteraceae</taxon>
        <taxon>Desulfobacula</taxon>
    </lineage>
</organism>
<dbReference type="RefSeq" id="WP_014956317.1">
    <property type="nucleotide sequence ID" value="NC_018645.1"/>
</dbReference>
<dbReference type="STRING" id="651182.TOL2_C07970"/>
<dbReference type="Pfam" id="PF13338">
    <property type="entry name" value="AbiEi_4"/>
    <property type="match status" value="1"/>
</dbReference>
<dbReference type="InterPro" id="IPR059220">
    <property type="entry name" value="AbiEi"/>
</dbReference>
<evidence type="ECO:0000313" key="2">
    <source>
        <dbReference type="EMBL" id="CCK78965.1"/>
    </source>
</evidence>
<evidence type="ECO:0000259" key="1">
    <source>
        <dbReference type="Pfam" id="PF13338"/>
    </source>
</evidence>
<dbReference type="InterPro" id="IPR025159">
    <property type="entry name" value="AbiEi_N"/>
</dbReference>
<evidence type="ECO:0000313" key="3">
    <source>
        <dbReference type="Proteomes" id="UP000007347"/>
    </source>
</evidence>
<protein>
    <submittedName>
        <fullName evidence="2">Conserved uncharacterized protein</fullName>
    </submittedName>
</protein>
<dbReference type="OrthoDB" id="3235173at2"/>
<name>K0NDS9_DESTT</name>
<keyword evidence="3" id="KW-1185">Reference proteome</keyword>
<accession>K0NDS9</accession>
<dbReference type="EMBL" id="FO203503">
    <property type="protein sequence ID" value="CCK78965.1"/>
    <property type="molecule type" value="Genomic_DNA"/>
</dbReference>
<dbReference type="AlphaFoldDB" id="K0NDS9"/>